<organism evidence="1 2">
    <name type="scientific">Sphagnum troendelagicum</name>
    <dbReference type="NCBI Taxonomy" id="128251"/>
    <lineage>
        <taxon>Eukaryota</taxon>
        <taxon>Viridiplantae</taxon>
        <taxon>Streptophyta</taxon>
        <taxon>Embryophyta</taxon>
        <taxon>Bryophyta</taxon>
        <taxon>Sphagnophytina</taxon>
        <taxon>Sphagnopsida</taxon>
        <taxon>Sphagnales</taxon>
        <taxon>Sphagnaceae</taxon>
        <taxon>Sphagnum</taxon>
    </lineage>
</organism>
<keyword evidence="2" id="KW-1185">Reference proteome</keyword>
<evidence type="ECO:0008006" key="3">
    <source>
        <dbReference type="Google" id="ProtNLM"/>
    </source>
</evidence>
<name>A0ABP0UA46_9BRYO</name>
<reference evidence="1" key="1">
    <citation type="submission" date="2024-02" db="EMBL/GenBank/DDBJ databases">
        <authorList>
            <consortium name="ELIXIR-Norway"/>
            <consortium name="Elixir Norway"/>
        </authorList>
    </citation>
    <scope>NUCLEOTIDE SEQUENCE</scope>
</reference>
<dbReference type="Proteomes" id="UP001497512">
    <property type="component" value="Chromosome 2"/>
</dbReference>
<accession>A0ABP0UA46</accession>
<protein>
    <recommendedName>
        <fullName evidence="3">Secreted protein</fullName>
    </recommendedName>
</protein>
<evidence type="ECO:0000313" key="1">
    <source>
        <dbReference type="EMBL" id="CAK9216021.1"/>
    </source>
</evidence>
<proteinExistence type="predicted"/>
<dbReference type="EMBL" id="OZ019894">
    <property type="protein sequence ID" value="CAK9216021.1"/>
    <property type="molecule type" value="Genomic_DNA"/>
</dbReference>
<sequence length="86" mass="9449">MPKVTVGEALLEVRLCHLSCAWRHALPCLFAVVFADLGVRSSWSKGCTVRPSFRSFSPEEGTQRYPGKQLAEVAVGEALLAVRHHS</sequence>
<gene>
    <name evidence="1" type="ORF">CSSPTR1EN2_LOCUS13170</name>
</gene>
<evidence type="ECO:0000313" key="2">
    <source>
        <dbReference type="Proteomes" id="UP001497512"/>
    </source>
</evidence>